<reference evidence="1 3" key="1">
    <citation type="submission" date="2018-07" db="EMBL/GenBank/DDBJ databases">
        <authorList>
            <person name="Ye Y."/>
        </authorList>
    </citation>
    <scope>NUCLEOTIDE SEQUENCE [LARGE SCALE GENOMIC DNA]</scope>
    <source>
        <strain evidence="1">110B</strain>
        <strain evidence="3">H14(2018)</strain>
    </source>
</reference>
<evidence type="ECO:0000313" key="3">
    <source>
        <dbReference type="Proteomes" id="UP000253958"/>
    </source>
</evidence>
<evidence type="ECO:0000313" key="1">
    <source>
        <dbReference type="EMBL" id="AXH94720.1"/>
    </source>
</evidence>
<accession>A0A3M9JX63</accession>
<dbReference type="Proteomes" id="UP000253958">
    <property type="component" value="Chromosome"/>
</dbReference>
<gene>
    <name evidence="1" type="ORF">DVH21_29380</name>
    <name evidence="2" type="ORF">F6X54_32550</name>
</gene>
<protein>
    <submittedName>
        <fullName evidence="1">Uncharacterized protein</fullName>
    </submittedName>
</protein>
<reference evidence="2 4" key="3">
    <citation type="submission" date="2019-09" db="EMBL/GenBank/DDBJ databases">
        <title>High taxonomic diversity of Micromonospora strains isolated from Medicago sativa nodules in different geographical locations.</title>
        <authorList>
            <person name="Martinez-Hidalgo P."/>
            <person name="Flores-Felix J.D."/>
            <person name="Velazquez E."/>
            <person name="Brau L."/>
            <person name="Trujillo M.E."/>
            <person name="Martinez-Molina E."/>
        </authorList>
    </citation>
    <scope>NUCLEOTIDE SEQUENCE [LARGE SCALE GENOMIC DNA]</scope>
    <source>
        <strain evidence="2 4">ALFB5</strain>
    </source>
</reference>
<evidence type="ECO:0000313" key="2">
    <source>
        <dbReference type="EMBL" id="KAB1098586.1"/>
    </source>
</evidence>
<dbReference type="AlphaFoldDB" id="A0A3M9JX63"/>
<dbReference type="Proteomes" id="UP000471364">
    <property type="component" value="Unassembled WGS sequence"/>
</dbReference>
<dbReference type="EMBL" id="WAAR01000276">
    <property type="protein sequence ID" value="KAB1098586.1"/>
    <property type="molecule type" value="Genomic_DNA"/>
</dbReference>
<organism evidence="1 3">
    <name type="scientific">Micromonospora aurantiaca</name>
    <name type="common">nom. illeg.</name>
    <dbReference type="NCBI Taxonomy" id="47850"/>
    <lineage>
        <taxon>Bacteria</taxon>
        <taxon>Bacillati</taxon>
        <taxon>Actinomycetota</taxon>
        <taxon>Actinomycetes</taxon>
        <taxon>Micromonosporales</taxon>
        <taxon>Micromonosporaceae</taxon>
        <taxon>Micromonospora</taxon>
    </lineage>
</organism>
<dbReference type="EMBL" id="CP031263">
    <property type="protein sequence ID" value="AXH94720.1"/>
    <property type="molecule type" value="Genomic_DNA"/>
</dbReference>
<evidence type="ECO:0000313" key="4">
    <source>
        <dbReference type="Proteomes" id="UP000471364"/>
    </source>
</evidence>
<sequence>MYEGLRSVQEDSGPVTDISGLGAAAYTYSDELTGIHVVTYDDNLYLTIAAAPLRLGAPMPRDIVARLTRVAGTAVSALRA</sequence>
<proteinExistence type="predicted"/>
<name>A0A3M9JX63_9ACTN</name>
<keyword evidence="4" id="KW-1185">Reference proteome</keyword>
<reference evidence="1 3" key="2">
    <citation type="submission" date="2018-08" db="EMBL/GenBank/DDBJ databases">
        <title>Streptomyces kandeliansis sp. nov., an endophytic bacterium isolated from mangrove plant.</title>
        <authorList>
            <person name="Wang R."/>
        </authorList>
    </citation>
    <scope>NUCLEOTIDE SEQUENCE [LARGE SCALE GENOMIC DNA]</scope>
    <source>
        <strain evidence="1">110B</strain>
        <strain evidence="3">H14(2018)</strain>
    </source>
</reference>